<organism evidence="1 2">
    <name type="scientific">Diploptera punctata</name>
    <name type="common">Pacific beetle cockroach</name>
    <dbReference type="NCBI Taxonomy" id="6984"/>
    <lineage>
        <taxon>Eukaryota</taxon>
        <taxon>Metazoa</taxon>
        <taxon>Ecdysozoa</taxon>
        <taxon>Arthropoda</taxon>
        <taxon>Hexapoda</taxon>
        <taxon>Insecta</taxon>
        <taxon>Pterygota</taxon>
        <taxon>Neoptera</taxon>
        <taxon>Polyneoptera</taxon>
        <taxon>Dictyoptera</taxon>
        <taxon>Blattodea</taxon>
        <taxon>Blaberoidea</taxon>
        <taxon>Blaberidae</taxon>
        <taxon>Diplopterinae</taxon>
        <taxon>Diploptera</taxon>
    </lineage>
</organism>
<proteinExistence type="predicted"/>
<accession>A0AAD8A8G9</accession>
<evidence type="ECO:0000313" key="1">
    <source>
        <dbReference type="EMBL" id="KAJ9593258.1"/>
    </source>
</evidence>
<sequence length="124" mass="13742">MECDYRLSQDAKIFQPREQVSIQRRNYRQVFDDAKAKGKAVEAPLKIVDLVSSKQGIVLVDEVGAELCILGVDGVVGMAPAKAQISDFLPVVMSKSGKTKRNCSNLLSSPRQVNFNVNSRRFLN</sequence>
<dbReference type="EMBL" id="JASPKZ010003451">
    <property type="protein sequence ID" value="KAJ9593258.1"/>
    <property type="molecule type" value="Genomic_DNA"/>
</dbReference>
<reference evidence="1" key="1">
    <citation type="journal article" date="2023" name="IScience">
        <title>Live-bearing cockroach genome reveals convergent evolutionary mechanisms linked to viviparity in insects and beyond.</title>
        <authorList>
            <person name="Fouks B."/>
            <person name="Harrison M.C."/>
            <person name="Mikhailova A.A."/>
            <person name="Marchal E."/>
            <person name="English S."/>
            <person name="Carruthers M."/>
            <person name="Jennings E.C."/>
            <person name="Chiamaka E.L."/>
            <person name="Frigard R.A."/>
            <person name="Pippel M."/>
            <person name="Attardo G.M."/>
            <person name="Benoit J.B."/>
            <person name="Bornberg-Bauer E."/>
            <person name="Tobe S.S."/>
        </authorList>
    </citation>
    <scope>NUCLEOTIDE SEQUENCE</scope>
    <source>
        <strain evidence="1">Stay&amp;Tobe</strain>
    </source>
</reference>
<evidence type="ECO:0000313" key="2">
    <source>
        <dbReference type="Proteomes" id="UP001233999"/>
    </source>
</evidence>
<gene>
    <name evidence="1" type="ORF">L9F63_015204</name>
</gene>
<protein>
    <submittedName>
        <fullName evidence="1">Uncharacterized protein</fullName>
    </submittedName>
</protein>
<keyword evidence="2" id="KW-1185">Reference proteome</keyword>
<comment type="caution">
    <text evidence="1">The sequence shown here is derived from an EMBL/GenBank/DDBJ whole genome shotgun (WGS) entry which is preliminary data.</text>
</comment>
<dbReference type="Proteomes" id="UP001233999">
    <property type="component" value="Unassembled WGS sequence"/>
</dbReference>
<reference evidence="1" key="2">
    <citation type="submission" date="2023-05" db="EMBL/GenBank/DDBJ databases">
        <authorList>
            <person name="Fouks B."/>
        </authorList>
    </citation>
    <scope>NUCLEOTIDE SEQUENCE</scope>
    <source>
        <strain evidence="1">Stay&amp;Tobe</strain>
        <tissue evidence="1">Testes</tissue>
    </source>
</reference>
<name>A0AAD8A8G9_DIPPU</name>
<dbReference type="AlphaFoldDB" id="A0AAD8A8G9"/>